<gene>
    <name evidence="1" type="ordered locus">ACL_0816</name>
</gene>
<sequence length="55" mass="5658">MTGPSLTISLLVIDLESLTPSFSRNSISSIEAYALHTTTGPKASPVPTSSEPIAA</sequence>
<organism evidence="1 2">
    <name type="scientific">Acholeplasma laidlawii (strain PG-8A)</name>
    <dbReference type="NCBI Taxonomy" id="441768"/>
    <lineage>
        <taxon>Bacteria</taxon>
        <taxon>Bacillati</taxon>
        <taxon>Mycoplasmatota</taxon>
        <taxon>Mollicutes</taxon>
        <taxon>Acholeplasmatales</taxon>
        <taxon>Acholeplasmataceae</taxon>
        <taxon>Acholeplasma</taxon>
    </lineage>
</organism>
<proteinExistence type="predicted"/>
<keyword evidence="2" id="KW-1185">Reference proteome</keyword>
<name>A9NGF0_ACHLI</name>
<protein>
    <submittedName>
        <fullName evidence="1">Uncharacterized protein</fullName>
    </submittedName>
</protein>
<accession>A9NGF0</accession>
<evidence type="ECO:0000313" key="2">
    <source>
        <dbReference type="Proteomes" id="UP000008558"/>
    </source>
</evidence>
<dbReference type="EMBL" id="CP000896">
    <property type="protein sequence ID" value="ABX81430.1"/>
    <property type="molecule type" value="Genomic_DNA"/>
</dbReference>
<evidence type="ECO:0000313" key="1">
    <source>
        <dbReference type="EMBL" id="ABX81430.1"/>
    </source>
</evidence>
<dbReference type="KEGG" id="acl:ACL_0816"/>
<dbReference type="HOGENOM" id="CLU_3021233_0_0_14"/>
<reference evidence="1 2" key="1">
    <citation type="journal article" date="2011" name="J. Bacteriol.">
        <title>Complete genome and proteome of Acholeplasma laidlawii.</title>
        <authorList>
            <person name="Lazarev V.N."/>
            <person name="Levitskii S.A."/>
            <person name="Basovskii Y.I."/>
            <person name="Chukin M.M."/>
            <person name="Akopian T.A."/>
            <person name="Vereshchagin V.V."/>
            <person name="Kostrjukova E.S."/>
            <person name="Kovaleva G.Y."/>
            <person name="Kazanov M.D."/>
            <person name="Malko D.B."/>
            <person name="Vitreschak A.G."/>
            <person name="Sernova N.V."/>
            <person name="Gelfand M.S."/>
            <person name="Demina I.A."/>
            <person name="Serebryakova M.V."/>
            <person name="Galyamina M.A."/>
            <person name="Vtyurin N.N."/>
            <person name="Rogov S.I."/>
            <person name="Alexeev D.G."/>
            <person name="Ladygina V.G."/>
            <person name="Govorun V.M."/>
        </authorList>
    </citation>
    <scope>NUCLEOTIDE SEQUENCE [LARGE SCALE GENOMIC DNA]</scope>
    <source>
        <strain evidence="1 2">PG-8A</strain>
    </source>
</reference>
<dbReference type="Proteomes" id="UP000008558">
    <property type="component" value="Chromosome"/>
</dbReference>
<dbReference type="AlphaFoldDB" id="A9NGF0"/>